<dbReference type="Pfam" id="PF00535">
    <property type="entry name" value="Glycos_transf_2"/>
    <property type="match status" value="1"/>
</dbReference>
<dbReference type="PANTHER" id="PTHR43398:SF1">
    <property type="entry name" value="DOLICHOL-PHOSPHATE MANNOSYLTRANSFERASE SUBUNIT 1"/>
    <property type="match status" value="1"/>
</dbReference>
<dbReference type="CDD" id="cd06442">
    <property type="entry name" value="DPM1_like"/>
    <property type="match status" value="1"/>
</dbReference>
<evidence type="ECO:0000313" key="6">
    <source>
        <dbReference type="Proteomes" id="UP000825123"/>
    </source>
</evidence>
<dbReference type="GO" id="GO:0035269">
    <property type="term" value="P:protein O-linked glycosylation via mannose"/>
    <property type="evidence" value="ECO:0007669"/>
    <property type="project" value="TreeGrafter"/>
</dbReference>
<dbReference type="InterPro" id="IPR039528">
    <property type="entry name" value="DPM1-like"/>
</dbReference>
<dbReference type="InterPro" id="IPR029044">
    <property type="entry name" value="Nucleotide-diphossugar_trans"/>
</dbReference>
<evidence type="ECO:0000256" key="1">
    <source>
        <dbReference type="ARBA" id="ARBA00006739"/>
    </source>
</evidence>
<evidence type="ECO:0000259" key="4">
    <source>
        <dbReference type="Pfam" id="PF00535"/>
    </source>
</evidence>
<name>A0A8D5ZIH5_9CREN</name>
<reference evidence="5 6" key="1">
    <citation type="submission" date="2021-04" db="EMBL/GenBank/DDBJ databases">
        <title>Complete genome sequence of Stygiolobus sp. KN-1.</title>
        <authorList>
            <person name="Nakamura K."/>
            <person name="Sakai H."/>
            <person name="Kurosawa N."/>
        </authorList>
    </citation>
    <scope>NUCLEOTIDE SEQUENCE [LARGE SCALE GENOMIC DNA]</scope>
    <source>
        <strain evidence="5 6">KN-1</strain>
    </source>
</reference>
<dbReference type="RefSeq" id="WP_221289437.1">
    <property type="nucleotide sequence ID" value="NZ_AP024597.1"/>
</dbReference>
<dbReference type="PANTHER" id="PTHR43398">
    <property type="entry name" value="DOLICHOL-PHOSPHATE MANNOSYLTRANSFERASE SUBUNIT 1"/>
    <property type="match status" value="1"/>
</dbReference>
<feature type="domain" description="Glycosyltransferase 2-like" evidence="4">
    <location>
        <begin position="4"/>
        <end position="161"/>
    </location>
</feature>
<dbReference type="AlphaFoldDB" id="A0A8D5ZIH5"/>
<sequence>MFGVVVPTYNEADNIKVLIKEIRENVKDVTIIVIDDNSEDGTAEIAKEMGAKVFVRTNEKGLGSALRFGLNKAVELGITRIATMDADLSHDPSYLPSMFNASLNADLVVGSRYIEGGRIENWPLKRRVISKGANFLTKLLLHSSIQDNTSGYRVYSARAVEVISSCRNAGGYEFQICAVYKVLRNHLKVVEVPIIFRDREKGSSKLSSGKMAKWLWYVIKLSLGITS</sequence>
<dbReference type="KEGG" id="csty:KN1_07020"/>
<dbReference type="InterPro" id="IPR001173">
    <property type="entry name" value="Glyco_trans_2-like"/>
</dbReference>
<dbReference type="Gene3D" id="3.90.550.10">
    <property type="entry name" value="Spore Coat Polysaccharide Biosynthesis Protein SpsA, Chain A"/>
    <property type="match status" value="1"/>
</dbReference>
<dbReference type="FunFam" id="3.90.550.10:FF:000122">
    <property type="entry name" value="Dolichol-phosphate mannosyltransferase subunit 1"/>
    <property type="match status" value="1"/>
</dbReference>
<comment type="similarity">
    <text evidence="1">Belongs to the glycosyltransferase 2 family.</text>
</comment>
<dbReference type="Proteomes" id="UP000825123">
    <property type="component" value="Chromosome"/>
</dbReference>
<organism evidence="5 6">
    <name type="scientific">Stygiolobus caldivivus</name>
    <dbReference type="NCBI Taxonomy" id="2824673"/>
    <lineage>
        <taxon>Archaea</taxon>
        <taxon>Thermoproteota</taxon>
        <taxon>Thermoprotei</taxon>
        <taxon>Sulfolobales</taxon>
        <taxon>Sulfolobaceae</taxon>
        <taxon>Stygiolobus</taxon>
    </lineage>
</organism>
<dbReference type="EMBL" id="AP024597">
    <property type="protein sequence ID" value="BCU69405.1"/>
    <property type="molecule type" value="Genomic_DNA"/>
</dbReference>
<proteinExistence type="inferred from homology"/>
<keyword evidence="2 5" id="KW-0328">Glycosyltransferase</keyword>
<evidence type="ECO:0000256" key="3">
    <source>
        <dbReference type="ARBA" id="ARBA00022679"/>
    </source>
</evidence>
<dbReference type="GO" id="GO:0006506">
    <property type="term" value="P:GPI anchor biosynthetic process"/>
    <property type="evidence" value="ECO:0007669"/>
    <property type="project" value="TreeGrafter"/>
</dbReference>
<evidence type="ECO:0000313" key="5">
    <source>
        <dbReference type="EMBL" id="BCU69405.1"/>
    </source>
</evidence>
<gene>
    <name evidence="5" type="ORF">KN1_07020</name>
</gene>
<protein>
    <submittedName>
        <fullName evidence="5">Dolichol-phosphate mannosyltransferase</fullName>
    </submittedName>
</protein>
<accession>A0A8D5ZIH5</accession>
<dbReference type="GO" id="GO:0004582">
    <property type="term" value="F:dolichyl-phosphate beta-D-mannosyltransferase activity"/>
    <property type="evidence" value="ECO:0007669"/>
    <property type="project" value="InterPro"/>
</dbReference>
<keyword evidence="3" id="KW-0808">Transferase</keyword>
<evidence type="ECO:0000256" key="2">
    <source>
        <dbReference type="ARBA" id="ARBA00022676"/>
    </source>
</evidence>
<dbReference type="GeneID" id="66162459"/>
<dbReference type="GO" id="GO:0006488">
    <property type="term" value="P:dolichol-linked oligosaccharide biosynthetic process"/>
    <property type="evidence" value="ECO:0007669"/>
    <property type="project" value="TreeGrafter"/>
</dbReference>
<dbReference type="GO" id="GO:0016020">
    <property type="term" value="C:membrane"/>
    <property type="evidence" value="ECO:0007669"/>
    <property type="project" value="GOC"/>
</dbReference>
<dbReference type="SUPFAM" id="SSF53448">
    <property type="entry name" value="Nucleotide-diphospho-sugar transferases"/>
    <property type="match status" value="1"/>
</dbReference>
<keyword evidence="6" id="KW-1185">Reference proteome</keyword>